<sequence length="123" mass="13084">MSHLFSAVEDLFKSFYEMIAAVVGTIVHLGQTFVMAIVNFFTSIVRLVTDVLSGVVDVAGGVGKFIAGTFISIAHSLANASTHIHYDLGNIVILGIVATGGFLYIRAQQQGRRPAAATTKKTN</sequence>
<evidence type="ECO:0000313" key="2">
    <source>
        <dbReference type="EMBL" id="TPX06802.1"/>
    </source>
</evidence>
<feature type="transmembrane region" description="Helical" evidence="1">
    <location>
        <begin position="20"/>
        <end position="42"/>
    </location>
</feature>
<keyword evidence="1" id="KW-0472">Membrane</keyword>
<gene>
    <name evidence="2" type="ORF">E0L32_002298</name>
</gene>
<name>A0A507AEJ3_9PEZI</name>
<keyword evidence="1" id="KW-1133">Transmembrane helix</keyword>
<organism evidence="2 3">
    <name type="scientific">Thyridium curvatum</name>
    <dbReference type="NCBI Taxonomy" id="1093900"/>
    <lineage>
        <taxon>Eukaryota</taxon>
        <taxon>Fungi</taxon>
        <taxon>Dikarya</taxon>
        <taxon>Ascomycota</taxon>
        <taxon>Pezizomycotina</taxon>
        <taxon>Sordariomycetes</taxon>
        <taxon>Sordariomycetidae</taxon>
        <taxon>Thyridiales</taxon>
        <taxon>Thyridiaceae</taxon>
        <taxon>Thyridium</taxon>
    </lineage>
</organism>
<protein>
    <submittedName>
        <fullName evidence="2">Uncharacterized protein</fullName>
    </submittedName>
</protein>
<dbReference type="GeneID" id="41969745"/>
<accession>A0A507AEJ3</accession>
<dbReference type="STRING" id="1093900.A0A507AEJ3"/>
<proteinExistence type="predicted"/>
<keyword evidence="3" id="KW-1185">Reference proteome</keyword>
<dbReference type="AlphaFoldDB" id="A0A507AEJ3"/>
<reference evidence="2 3" key="1">
    <citation type="submission" date="2019-06" db="EMBL/GenBank/DDBJ databases">
        <title>Draft genome sequence of the filamentous fungus Phialemoniopsis curvata isolated from diesel fuel.</title>
        <authorList>
            <person name="Varaljay V.A."/>
            <person name="Lyon W.J."/>
            <person name="Crouch A.L."/>
            <person name="Drake C.E."/>
            <person name="Hollomon J.M."/>
            <person name="Nadeau L.J."/>
            <person name="Nunn H.S."/>
            <person name="Stevenson B.S."/>
            <person name="Bojanowski C.L."/>
            <person name="Crookes-Goodson W.J."/>
        </authorList>
    </citation>
    <scope>NUCLEOTIDE SEQUENCE [LARGE SCALE GENOMIC DNA]</scope>
    <source>
        <strain evidence="2 3">D216</strain>
    </source>
</reference>
<feature type="transmembrane region" description="Helical" evidence="1">
    <location>
        <begin position="54"/>
        <end position="78"/>
    </location>
</feature>
<evidence type="ECO:0000313" key="3">
    <source>
        <dbReference type="Proteomes" id="UP000319257"/>
    </source>
</evidence>
<dbReference type="OrthoDB" id="2561686at2759"/>
<evidence type="ECO:0000256" key="1">
    <source>
        <dbReference type="SAM" id="Phobius"/>
    </source>
</evidence>
<dbReference type="InParanoid" id="A0A507AEJ3"/>
<dbReference type="RefSeq" id="XP_030988513.1">
    <property type="nucleotide sequence ID" value="XM_031136472.1"/>
</dbReference>
<feature type="transmembrane region" description="Helical" evidence="1">
    <location>
        <begin position="84"/>
        <end position="105"/>
    </location>
</feature>
<comment type="caution">
    <text evidence="2">The sequence shown here is derived from an EMBL/GenBank/DDBJ whole genome shotgun (WGS) entry which is preliminary data.</text>
</comment>
<keyword evidence="1" id="KW-0812">Transmembrane</keyword>
<dbReference type="EMBL" id="SKBQ01000009">
    <property type="protein sequence ID" value="TPX06802.1"/>
    <property type="molecule type" value="Genomic_DNA"/>
</dbReference>
<dbReference type="Proteomes" id="UP000319257">
    <property type="component" value="Unassembled WGS sequence"/>
</dbReference>